<keyword evidence="9" id="KW-0539">Nucleus</keyword>
<feature type="compositionally biased region" description="Low complexity" evidence="11">
    <location>
        <begin position="642"/>
        <end position="651"/>
    </location>
</feature>
<dbReference type="Pfam" id="PF00096">
    <property type="entry name" value="zf-C2H2"/>
    <property type="match status" value="4"/>
</dbReference>
<comment type="subcellular location">
    <subcellularLocation>
        <location evidence="1">Nucleus</location>
    </subcellularLocation>
</comment>
<evidence type="ECO:0000256" key="7">
    <source>
        <dbReference type="ARBA" id="ARBA00023015"/>
    </source>
</evidence>
<evidence type="ECO:0000256" key="8">
    <source>
        <dbReference type="ARBA" id="ARBA00023163"/>
    </source>
</evidence>
<proteinExistence type="predicted"/>
<dbReference type="GO" id="GO:0000978">
    <property type="term" value="F:RNA polymerase II cis-regulatory region sequence-specific DNA binding"/>
    <property type="evidence" value="ECO:0007669"/>
    <property type="project" value="TreeGrafter"/>
</dbReference>
<feature type="compositionally biased region" description="Low complexity" evidence="11">
    <location>
        <begin position="1703"/>
        <end position="1731"/>
    </location>
</feature>
<evidence type="ECO:0000256" key="1">
    <source>
        <dbReference type="ARBA" id="ARBA00004123"/>
    </source>
</evidence>
<feature type="region of interest" description="Disordered" evidence="11">
    <location>
        <begin position="626"/>
        <end position="832"/>
    </location>
</feature>
<feature type="compositionally biased region" description="Polar residues" evidence="11">
    <location>
        <begin position="1732"/>
        <end position="1741"/>
    </location>
</feature>
<dbReference type="InterPro" id="IPR051969">
    <property type="entry name" value="Zinc-finger_DNA-bd_regulators"/>
</dbReference>
<feature type="compositionally biased region" description="Polar residues" evidence="11">
    <location>
        <begin position="875"/>
        <end position="888"/>
    </location>
</feature>
<feature type="compositionally biased region" description="Acidic residues" evidence="11">
    <location>
        <begin position="217"/>
        <end position="233"/>
    </location>
</feature>
<feature type="compositionally biased region" description="Pro residues" evidence="11">
    <location>
        <begin position="30"/>
        <end position="42"/>
    </location>
</feature>
<feature type="compositionally biased region" description="Polar residues" evidence="11">
    <location>
        <begin position="713"/>
        <end position="734"/>
    </location>
</feature>
<feature type="compositionally biased region" description="Polar residues" evidence="11">
    <location>
        <begin position="1337"/>
        <end position="1347"/>
    </location>
</feature>
<feature type="region of interest" description="Disordered" evidence="11">
    <location>
        <begin position="863"/>
        <end position="909"/>
    </location>
</feature>
<feature type="compositionally biased region" description="Basic and acidic residues" evidence="11">
    <location>
        <begin position="1"/>
        <end position="19"/>
    </location>
</feature>
<feature type="compositionally biased region" description="Basic and acidic residues" evidence="11">
    <location>
        <begin position="250"/>
        <end position="270"/>
    </location>
</feature>
<feature type="compositionally biased region" description="Polar residues" evidence="11">
    <location>
        <begin position="353"/>
        <end position="363"/>
    </location>
</feature>
<dbReference type="InterPro" id="IPR036236">
    <property type="entry name" value="Znf_C2H2_sf"/>
</dbReference>
<feature type="compositionally biased region" description="Acidic residues" evidence="11">
    <location>
        <begin position="1600"/>
        <end position="1619"/>
    </location>
</feature>
<evidence type="ECO:0000256" key="3">
    <source>
        <dbReference type="ARBA" id="ARBA00022723"/>
    </source>
</evidence>
<feature type="region of interest" description="Disordered" evidence="11">
    <location>
        <begin position="1409"/>
        <end position="1476"/>
    </location>
</feature>
<feature type="compositionally biased region" description="Low complexity" evidence="11">
    <location>
        <begin position="1676"/>
        <end position="1688"/>
    </location>
</feature>
<keyword evidence="8" id="KW-0804">Transcription</keyword>
<dbReference type="FunFam" id="3.30.160.60:FF:000594">
    <property type="entry name" value="Transcription factor HIVEP2"/>
    <property type="match status" value="1"/>
</dbReference>
<feature type="compositionally biased region" description="Low complexity" evidence="11">
    <location>
        <begin position="85"/>
        <end position="103"/>
    </location>
</feature>
<feature type="compositionally biased region" description="Basic residues" evidence="11">
    <location>
        <begin position="44"/>
        <end position="57"/>
    </location>
</feature>
<keyword evidence="2" id="KW-0597">Phosphoprotein</keyword>
<evidence type="ECO:0000256" key="5">
    <source>
        <dbReference type="ARBA" id="ARBA00022771"/>
    </source>
</evidence>
<feature type="compositionally biased region" description="Acidic residues" evidence="11">
    <location>
        <begin position="1569"/>
        <end position="1579"/>
    </location>
</feature>
<feature type="region of interest" description="Disordered" evidence="11">
    <location>
        <begin position="402"/>
        <end position="494"/>
    </location>
</feature>
<evidence type="ECO:0000256" key="2">
    <source>
        <dbReference type="ARBA" id="ARBA00022553"/>
    </source>
</evidence>
<dbReference type="InterPro" id="IPR013087">
    <property type="entry name" value="Znf_C2H2_type"/>
</dbReference>
<accession>A0A5C6PM98</accession>
<feature type="compositionally biased region" description="Basic and acidic residues" evidence="11">
    <location>
        <begin position="1580"/>
        <end position="1599"/>
    </location>
</feature>
<dbReference type="PROSITE" id="PS50157">
    <property type="entry name" value="ZINC_FINGER_C2H2_2"/>
    <property type="match status" value="4"/>
</dbReference>
<evidence type="ECO:0000313" key="14">
    <source>
        <dbReference type="Proteomes" id="UP000324091"/>
    </source>
</evidence>
<dbReference type="SMART" id="SM00355">
    <property type="entry name" value="ZnF_C2H2"/>
    <property type="match status" value="4"/>
</dbReference>
<evidence type="ECO:0000256" key="4">
    <source>
        <dbReference type="ARBA" id="ARBA00022737"/>
    </source>
</evidence>
<dbReference type="Proteomes" id="UP000324091">
    <property type="component" value="Chromosome 10"/>
</dbReference>
<evidence type="ECO:0000256" key="11">
    <source>
        <dbReference type="SAM" id="MobiDB-lite"/>
    </source>
</evidence>
<dbReference type="SUPFAM" id="SSF57667">
    <property type="entry name" value="beta-beta-alpha zinc fingers"/>
    <property type="match status" value="2"/>
</dbReference>
<feature type="compositionally biased region" description="Polar residues" evidence="11">
    <location>
        <begin position="984"/>
        <end position="993"/>
    </location>
</feature>
<feature type="region of interest" description="Disordered" evidence="11">
    <location>
        <begin position="928"/>
        <end position="993"/>
    </location>
</feature>
<keyword evidence="7" id="KW-0805">Transcription regulation</keyword>
<dbReference type="PANTHER" id="PTHR45944">
    <property type="entry name" value="SCHNURRI, ISOFORM F"/>
    <property type="match status" value="1"/>
</dbReference>
<feature type="compositionally biased region" description="Low complexity" evidence="11">
    <location>
        <begin position="1917"/>
        <end position="1926"/>
    </location>
</feature>
<keyword evidence="4" id="KW-0677">Repeat</keyword>
<dbReference type="GO" id="GO:0005634">
    <property type="term" value="C:nucleus"/>
    <property type="evidence" value="ECO:0007669"/>
    <property type="project" value="UniProtKB-SubCell"/>
</dbReference>
<dbReference type="PANTHER" id="PTHR45944:SF5">
    <property type="entry name" value="TRANSCRIPTION FACTOR HIVEP3"/>
    <property type="match status" value="1"/>
</dbReference>
<feature type="compositionally biased region" description="Basic and acidic residues" evidence="11">
    <location>
        <begin position="1256"/>
        <end position="1281"/>
    </location>
</feature>
<sequence>MEAESSRPTDGERSGRQEQQHVTSDSSVGPCPPQQPQQPPTTRPVHRPLGRLQHRQPKRTDLLLRLQQQQAVAWQHLETPGPSGGSFFSSVSSSSLSLHSSPSTQGEHAHSVTSQSSQDAPEAVSSPRRGEKKPQKPGKYVCTYCGRPCAKPSVLQKHIRSHTGERPYPCPPCGFSFKTKSNLYKHRKSHAHRIKAGLVSSRDEPSISRPEGSGTGEDFEEHSEGESTESEEETGQRKKSTSKKIMGPQKKSEKESLASSEESQRPEDSQAVKQRLALRLSERKRGPVASSDDPPSSLSTSSSSLGPGSKGSTESGYFSGSGSTDLSQVSPPSASAKTYAEIILGKYGRLGGQQRSPHQKQPYSSISSSSGMEDKNVPFAVPKTQVIEHITKLITINEAVVDTSEIDSVKPRRSSLSRKSSIETPKISTPKDPYAFDPKGETPGPSGLKFIHNPESEPPGTQEQSAVPLLRSHSMPSSTSQGESSSTGTMSPRGYRLCQSFDEQQAVVAEMRIGHAQRMLRRQPAIEVPLGAEQLLEEASQASSSNRGAERSRQPQEQQPRSLNQVTCETCQSHFQYEDIEVHRRTCPGHKSLEPKSRDGGKTCKEDRPQMMIHYKFRALAMAVRKRRKEESLEEDPPHPASAPASGSSAGLITGQNRPDHSPPTLGVSAPTEQKQQQQDRKGVSVIQHTSSFEKQESISAENQEADLRESEQTQQAEPKPSPSTSRLIRQPNIQVPEILVTEEPDADMPSVSPPVTASLPKESDKPEEFQWPQRSQSLAQLPAEKLPPKKKRLRLAEAAQSSGESSFESVSLPRSPSQDSSVSHTSSLSISVEEMAKSESAIWASSSQSSKMLMVPSISYQYHQSHKEMRRSASEQTPASPQQTDQISEPRSKSFDYGSLSQQQQPASSWKEKRKCLLVKYATLGEPEQEEGTSASHLSRVASPKPGPSHAVPQPVCSKEPGSQFSLEAKGKAVQQLRPQLAPPSQSISPLRPQVHQSFSRGTLSQLLPVTTDMLSTPILHRTFLDSQRAPPPIQIHPTQIHLADQLGIPFSHVPTLIPLQFAPRTRQTSETLYLPFPPRGAAHVSSVPITESRPATSSVSSVLTHHSLVAISYQHPRPVIATCLTQFTPVVSLMVPVRHQTHRPTYASAMYTTLSQILASTPSQEPITCTGMVIMSSVAQSKQQQTYLKVPSQDTRSLLPLSLPTELASGSGEGYGPLGAGGSKRMLSPAASLELSTEAQRHQKRVKEEEEGEQTSREKEEDAQKALTEEGERKNTWEKLEEEEEKQPERAESTVKAEEVQERVPRKDAAEEEEEGGKSTEKTNKKEEVPVVQEQIGTPTTPTYPSLHTSTTVNWCYLNYVKPNPSALRDPDSSVYSTWSISAHNPNLPGLSTKVALSLLCSKQKHSSETYTMATAPTLDKAEATPESSSTQRVAEVHATPPSPVTEEKGQQQPVEKSKETKEEEGPSTSKQSETSCLRIFEGGYKSNEEYVYVRGRGRGKYICGECGIRCKKPSMLKKHIRTHTDVRPYICKHCNFAFKTKGNLTKHMKSKAHGKKCQAMGVSESSLDEPESEETETSAKEERAGGAEEQEEHQFSDVEESEDDDDNDDDEEEEEESPSHYDPPSSCSSDTHPSTGGHSSCSRGSQQGTPEPEPPGPSPTRLGPEQPSRGVWPSRRAASPSSRRALFSRRPWKASARAFSPSSESCSPSRSLSPRLELSSPLHSLSPRTEVTSPSRHISLSPERGLSPIRPLSPLHPVLPSCCRPSQARTPPSPLRLQHRTPGYLPWESPGTKGTQSEKSGTAATARTKFPESTLFPPVLRLSTCESYSAHPTTDHIFSHLPMHSQQAKVPCLMIPIGGIQMVQARPRSHPTTPSSPTSPPAEGPSASKFESYWGGNPRTQGLRTAGEHWSEHQAAAAASSQSGRRDFGTALTCSRPASETADSKQYGSSHSSAHTRSSERESSPRAPSSLATPSPSRGPGRQPEGAEPHSGSVQVEAKGDSAGGEQNT</sequence>
<feature type="region of interest" description="Disordered" evidence="11">
    <location>
        <begin position="194"/>
        <end position="335"/>
    </location>
</feature>
<feature type="region of interest" description="Disordered" evidence="11">
    <location>
        <begin position="537"/>
        <end position="565"/>
    </location>
</feature>
<evidence type="ECO:0000256" key="6">
    <source>
        <dbReference type="ARBA" id="ARBA00022833"/>
    </source>
</evidence>
<dbReference type="EMBL" id="RHFK02000002">
    <property type="protein sequence ID" value="TWW79420.1"/>
    <property type="molecule type" value="Genomic_DNA"/>
</dbReference>
<feature type="region of interest" description="Disordered" evidence="11">
    <location>
        <begin position="1555"/>
        <end position="1752"/>
    </location>
</feature>
<evidence type="ECO:0000313" key="13">
    <source>
        <dbReference type="EMBL" id="TWW79420.1"/>
    </source>
</evidence>
<keyword evidence="14" id="KW-1185">Reference proteome</keyword>
<keyword evidence="6" id="KW-0862">Zinc</keyword>
<feature type="region of interest" description="Disordered" evidence="11">
    <location>
        <begin position="588"/>
        <end position="609"/>
    </location>
</feature>
<dbReference type="PROSITE" id="PS00028">
    <property type="entry name" value="ZINC_FINGER_C2H2_1"/>
    <property type="match status" value="4"/>
</dbReference>
<feature type="domain" description="C2H2-type" evidence="12">
    <location>
        <begin position="1532"/>
        <end position="1556"/>
    </location>
</feature>
<feature type="domain" description="C2H2-type" evidence="12">
    <location>
        <begin position="168"/>
        <end position="195"/>
    </location>
</feature>
<dbReference type="Gene3D" id="3.30.160.60">
    <property type="entry name" value="Classic Zinc Finger"/>
    <property type="match status" value="4"/>
</dbReference>
<feature type="compositionally biased region" description="Basic and acidic residues" evidence="11">
    <location>
        <begin position="1289"/>
        <end position="1311"/>
    </location>
</feature>
<reference evidence="13 14" key="1">
    <citation type="submission" date="2019-04" db="EMBL/GenBank/DDBJ databases">
        <title>Chromosome genome assembly for Takifugu flavidus.</title>
        <authorList>
            <person name="Xiao S."/>
        </authorList>
    </citation>
    <scope>NUCLEOTIDE SEQUENCE [LARGE SCALE GENOMIC DNA]</scope>
    <source>
        <strain evidence="13">HTHZ2018</strain>
        <tissue evidence="13">Muscle</tissue>
    </source>
</reference>
<dbReference type="FunFam" id="3.30.160.60:FF:000033">
    <property type="entry name" value="Immunodeficiency virus type I enhancer binding protein 1"/>
    <property type="match status" value="2"/>
</dbReference>
<dbReference type="GO" id="GO:0008270">
    <property type="term" value="F:zinc ion binding"/>
    <property type="evidence" value="ECO:0007669"/>
    <property type="project" value="UniProtKB-KW"/>
</dbReference>
<feature type="compositionally biased region" description="Polar residues" evidence="11">
    <location>
        <begin position="1795"/>
        <end position="1808"/>
    </location>
</feature>
<feature type="domain" description="C2H2-type" evidence="12">
    <location>
        <begin position="140"/>
        <end position="167"/>
    </location>
</feature>
<feature type="region of interest" description="Disordered" evidence="11">
    <location>
        <begin position="349"/>
        <end position="377"/>
    </location>
</feature>
<feature type="compositionally biased region" description="Low complexity" evidence="11">
    <location>
        <begin position="797"/>
        <end position="832"/>
    </location>
</feature>
<organism evidence="13 14">
    <name type="scientific">Takifugu flavidus</name>
    <name type="common">sansaifugu</name>
    <dbReference type="NCBI Taxonomy" id="433684"/>
    <lineage>
        <taxon>Eukaryota</taxon>
        <taxon>Metazoa</taxon>
        <taxon>Chordata</taxon>
        <taxon>Craniata</taxon>
        <taxon>Vertebrata</taxon>
        <taxon>Euteleostomi</taxon>
        <taxon>Actinopterygii</taxon>
        <taxon>Neopterygii</taxon>
        <taxon>Teleostei</taxon>
        <taxon>Neoteleostei</taxon>
        <taxon>Acanthomorphata</taxon>
        <taxon>Eupercaria</taxon>
        <taxon>Tetraodontiformes</taxon>
        <taxon>Tetradontoidea</taxon>
        <taxon>Tetraodontidae</taxon>
        <taxon>Takifugu</taxon>
    </lineage>
</organism>
<evidence type="ECO:0000256" key="9">
    <source>
        <dbReference type="ARBA" id="ARBA00023242"/>
    </source>
</evidence>
<feature type="compositionally biased region" description="Gly residues" evidence="11">
    <location>
        <begin position="1213"/>
        <end position="1224"/>
    </location>
</feature>
<feature type="compositionally biased region" description="Polar residues" evidence="11">
    <location>
        <begin position="1630"/>
        <end position="1647"/>
    </location>
</feature>
<feature type="compositionally biased region" description="Low complexity" evidence="11">
    <location>
        <begin position="474"/>
        <end position="491"/>
    </location>
</feature>
<feature type="compositionally biased region" description="Basic and acidic residues" evidence="11">
    <location>
        <begin position="1318"/>
        <end position="1331"/>
    </location>
</feature>
<dbReference type="GO" id="GO:0000981">
    <property type="term" value="F:DNA-binding transcription factor activity, RNA polymerase II-specific"/>
    <property type="evidence" value="ECO:0007669"/>
    <property type="project" value="TreeGrafter"/>
</dbReference>
<feature type="compositionally biased region" description="Basic and acidic residues" evidence="11">
    <location>
        <begin position="591"/>
        <end position="609"/>
    </location>
</feature>
<feature type="region of interest" description="Disordered" evidence="11">
    <location>
        <begin position="1868"/>
        <end position="2012"/>
    </location>
</feature>
<feature type="compositionally biased region" description="Polar residues" evidence="11">
    <location>
        <begin position="900"/>
        <end position="909"/>
    </location>
</feature>
<name>A0A5C6PM98_9TELE</name>
<gene>
    <name evidence="13" type="ORF">D4764_10G0004500</name>
</gene>
<feature type="region of interest" description="Disordered" evidence="11">
    <location>
        <begin position="1"/>
        <end position="138"/>
    </location>
</feature>
<keyword evidence="3" id="KW-0479">Metal-binding</keyword>
<evidence type="ECO:0000256" key="10">
    <source>
        <dbReference type="PROSITE-ProRule" id="PRU00042"/>
    </source>
</evidence>
<keyword evidence="5 10" id="KW-0863">Zinc-finger</keyword>
<feature type="region of interest" description="Disordered" evidence="11">
    <location>
        <begin position="1206"/>
        <end position="1347"/>
    </location>
</feature>
<feature type="domain" description="C2H2-type" evidence="12">
    <location>
        <begin position="1504"/>
        <end position="1531"/>
    </location>
</feature>
<protein>
    <submittedName>
        <fullName evidence="13">Transcription factor HIVEP3</fullName>
    </submittedName>
</protein>
<evidence type="ECO:0000259" key="12">
    <source>
        <dbReference type="PROSITE" id="PS50157"/>
    </source>
</evidence>
<feature type="region of interest" description="Disordered" evidence="11">
    <location>
        <begin position="1788"/>
        <end position="1811"/>
    </location>
</feature>
<feature type="compositionally biased region" description="Polar residues" evidence="11">
    <location>
        <begin position="314"/>
        <end position="335"/>
    </location>
</feature>
<comment type="caution">
    <text evidence="13">The sequence shown here is derived from an EMBL/GenBank/DDBJ whole genome shotgun (WGS) entry which is preliminary data.</text>
</comment>
<feature type="compositionally biased region" description="Low complexity" evidence="11">
    <location>
        <begin position="290"/>
        <end position="313"/>
    </location>
</feature>
<feature type="compositionally biased region" description="Basic and acidic residues" evidence="11">
    <location>
        <begin position="1448"/>
        <end position="1467"/>
    </location>
</feature>